<proteinExistence type="predicted"/>
<sequence length="704" mass="77433">MSVQQLSQSSSTNIANLRQNRWSQVMLVAILAASGSLIGVESAIAKPLDKPIKAEGELYAQLFPFPIPGLGQNLPRNVRNAVIREASQRSGQPVGRIQVISSQQQTWPDGCLGIDDGTSLCTRALVPGWEVSVRVPNQNTPWVFRSNQDGSVIRLVGQNGQNGQNGQTGTPSRQVIDTVFRDISRRMNIPQNQLRLVRSTRQTWPNTCLGLEEPGEFCGQALVEGWEITVTNNRDTWVYRTDLNGRTVRLQDDSATGGTELPGTVLNAVYRDVSNRTRLPVGNFRVTEATQQTWSDSCLGLGGPNESCLFAQVPGWRVVVSEGRNNWVYRTDNTGRSVRLESDGSNTNQPGNTLLNAVYRDLSNRTRIPSNNFRLVESTRQTWPDGCLGLAEPREACTLAQVQGWRLVVSDGRTNWVYRTDLEGRVVRPETGNTSGSLPNAVTTAVFNDVANRTRINTSQLMVVDSRQQTWPNGCLGLEAQGRFCSQGAVPGWEVTVGRRNSGDRWIYRTDNTGSNVALAQVAVLDPNSAPFRLPDRVMNLVREQIAFDTGIPASQLRIANATQNNWSNACLDLSLPTVRCLQTPTPGWRVEVTDERNNWVYRTNADGSIIFPETAQTGNLLPDDVSKAVIRAASQRSGVPASLIQITNAQRQNWPDSCLGLSRPGVLCGAVMVPGWEVTVTAGRNNWTFRTNDAGTLVELDNR</sequence>
<organism evidence="1">
    <name type="scientific">Desertifilum tharense IPPAS B-1220</name>
    <dbReference type="NCBI Taxonomy" id="1781255"/>
    <lineage>
        <taxon>Bacteria</taxon>
        <taxon>Bacillati</taxon>
        <taxon>Cyanobacteriota</taxon>
        <taxon>Cyanophyceae</taxon>
        <taxon>Desertifilales</taxon>
        <taxon>Desertifilaceae</taxon>
        <taxon>Desertifilum</taxon>
    </lineage>
</organism>
<reference evidence="1" key="1">
    <citation type="submission" date="2016-09" db="EMBL/GenBank/DDBJ databases">
        <title>Draft genome of thermotolerant cyanobacterium Desertifilum sp. strain IPPAS B-1220.</title>
        <authorList>
            <person name="Sinetova M.A."/>
            <person name="Bolakhan K."/>
            <person name="Zayadan B.K."/>
            <person name="Mironov K.S."/>
            <person name="Ustinova V."/>
            <person name="Kupriyanova E.V."/>
            <person name="Sidorov R.A."/>
            <person name="Skrypnik A.N."/>
            <person name="Gogoleva N.E."/>
            <person name="Gogolev Y.V."/>
            <person name="Los D.A."/>
        </authorList>
    </citation>
    <scope>NUCLEOTIDE SEQUENCE [LARGE SCALE GENOMIC DNA]</scope>
    <source>
        <strain evidence="1">IPPAS B-1220</strain>
    </source>
</reference>
<comment type="caution">
    <text evidence="1">The sequence shown here is derived from an EMBL/GenBank/DDBJ whole genome shotgun (WGS) entry which is preliminary data.</text>
</comment>
<dbReference type="OrthoDB" id="3723110at2"/>
<evidence type="ECO:0000313" key="1">
    <source>
        <dbReference type="EMBL" id="OEJ76870.1"/>
    </source>
</evidence>
<dbReference type="STRING" id="1781255.BH720_02525"/>
<gene>
    <name evidence="1" type="ORF">BH720_02525</name>
</gene>
<dbReference type="RefSeq" id="WP_069965579.1">
    <property type="nucleotide sequence ID" value="NZ_CM124774.1"/>
</dbReference>
<name>A0A1E5QQE5_9CYAN</name>
<accession>A0A1E5QQE5</accession>
<dbReference type="AlphaFoldDB" id="A0A1E5QQE5"/>
<dbReference type="EMBL" id="MJGC01000025">
    <property type="protein sequence ID" value="OEJ76870.1"/>
    <property type="molecule type" value="Genomic_DNA"/>
</dbReference>
<protein>
    <submittedName>
        <fullName evidence="1">Uncharacterized protein</fullName>
    </submittedName>
</protein>